<dbReference type="Proteomes" id="UP000694251">
    <property type="component" value="Chromosome 13"/>
</dbReference>
<sequence length="80" mass="9427">MPKQRRLRKHIEEKNKALDQNLAPHILPTIKPTAKKLDEVADRWRRENPRHRTATPPLTMKTTSQIKRTKASLPARREDD</sequence>
<gene>
    <name evidence="2" type="ORF">ISN44_As13g018280</name>
</gene>
<organism evidence="2 3">
    <name type="scientific">Arabidopsis suecica</name>
    <name type="common">Swedish thale-cress</name>
    <name type="synonym">Cardaminopsis suecica</name>
    <dbReference type="NCBI Taxonomy" id="45249"/>
    <lineage>
        <taxon>Eukaryota</taxon>
        <taxon>Viridiplantae</taxon>
        <taxon>Streptophyta</taxon>
        <taxon>Embryophyta</taxon>
        <taxon>Tracheophyta</taxon>
        <taxon>Spermatophyta</taxon>
        <taxon>Magnoliopsida</taxon>
        <taxon>eudicotyledons</taxon>
        <taxon>Gunneridae</taxon>
        <taxon>Pentapetalae</taxon>
        <taxon>rosids</taxon>
        <taxon>malvids</taxon>
        <taxon>Brassicales</taxon>
        <taxon>Brassicaceae</taxon>
        <taxon>Camelineae</taxon>
        <taxon>Arabidopsis</taxon>
    </lineage>
</organism>
<protein>
    <submittedName>
        <fullName evidence="2">Uncharacterized protein</fullName>
    </submittedName>
</protein>
<accession>A0A8T1XTQ2</accession>
<evidence type="ECO:0000313" key="2">
    <source>
        <dbReference type="EMBL" id="KAG7538000.1"/>
    </source>
</evidence>
<name>A0A8T1XTQ2_ARASU</name>
<feature type="region of interest" description="Disordered" evidence="1">
    <location>
        <begin position="45"/>
        <end position="80"/>
    </location>
</feature>
<proteinExistence type="predicted"/>
<comment type="caution">
    <text evidence="2">The sequence shown here is derived from an EMBL/GenBank/DDBJ whole genome shotgun (WGS) entry which is preliminary data.</text>
</comment>
<dbReference type="EMBL" id="JAEFBJ010000013">
    <property type="protein sequence ID" value="KAG7538000.1"/>
    <property type="molecule type" value="Genomic_DNA"/>
</dbReference>
<evidence type="ECO:0000313" key="3">
    <source>
        <dbReference type="Proteomes" id="UP000694251"/>
    </source>
</evidence>
<dbReference type="AlphaFoldDB" id="A0A8T1XTQ2"/>
<evidence type="ECO:0000256" key="1">
    <source>
        <dbReference type="SAM" id="MobiDB-lite"/>
    </source>
</evidence>
<keyword evidence="3" id="KW-1185">Reference proteome</keyword>
<reference evidence="2 3" key="1">
    <citation type="submission" date="2020-12" db="EMBL/GenBank/DDBJ databases">
        <title>Concerted genomic and epigenomic changes stabilize Arabidopsis allopolyploids.</title>
        <authorList>
            <person name="Chen Z."/>
        </authorList>
    </citation>
    <scope>NUCLEOTIDE SEQUENCE [LARGE SCALE GENOMIC DNA]</scope>
    <source>
        <strain evidence="2">As9502</strain>
        <tissue evidence="2">Leaf</tissue>
    </source>
</reference>